<evidence type="ECO:0000256" key="10">
    <source>
        <dbReference type="RuleBase" id="RU003915"/>
    </source>
</evidence>
<evidence type="ECO:0000259" key="12">
    <source>
        <dbReference type="PROSITE" id="PS50059"/>
    </source>
</evidence>
<evidence type="ECO:0000256" key="6">
    <source>
        <dbReference type="ARBA" id="ARBA00023186"/>
    </source>
</evidence>
<evidence type="ECO:0000256" key="9">
    <source>
        <dbReference type="PROSITE-ProRule" id="PRU00277"/>
    </source>
</evidence>
<feature type="domain" description="PPIase FKBP-type" evidence="12">
    <location>
        <begin position="7"/>
        <end position="88"/>
    </location>
</feature>
<reference evidence="13 14" key="1">
    <citation type="submission" date="2020-08" db="EMBL/GenBank/DDBJ databases">
        <title>Bridging the membrane lipid divide: bacteria of the FCB group superphylum have the potential to synthesize archaeal ether lipids.</title>
        <authorList>
            <person name="Villanueva L."/>
            <person name="Von Meijenfeldt F.A.B."/>
            <person name="Westbye A.B."/>
            <person name="Yadav S."/>
            <person name="Hopmans E.C."/>
            <person name="Dutilh B.E."/>
            <person name="Sinninghe Damste J.S."/>
        </authorList>
    </citation>
    <scope>NUCLEOTIDE SEQUENCE [LARGE SCALE GENOMIC DNA]</scope>
    <source>
        <strain evidence="13">NIOZ-UU100</strain>
    </source>
</reference>
<evidence type="ECO:0000256" key="11">
    <source>
        <dbReference type="SAM" id="MobiDB-lite"/>
    </source>
</evidence>
<organism evidence="13 14">
    <name type="scientific">Candidatus Thiopontia autotrophica</name>
    <dbReference type="NCBI Taxonomy" id="2841688"/>
    <lineage>
        <taxon>Bacteria</taxon>
        <taxon>Pseudomonadati</taxon>
        <taxon>Pseudomonadota</taxon>
        <taxon>Gammaproteobacteria</taxon>
        <taxon>Candidatus Thiopontia</taxon>
    </lineage>
</organism>
<dbReference type="SUPFAM" id="SSF54534">
    <property type="entry name" value="FKBP-like"/>
    <property type="match status" value="1"/>
</dbReference>
<keyword evidence="5 9" id="KW-0697">Rotamase</keyword>
<accession>A0A8J6TQP7</accession>
<dbReference type="AlphaFoldDB" id="A0A8J6TQP7"/>
<dbReference type="Pfam" id="PF00254">
    <property type="entry name" value="FKBP_C"/>
    <property type="match status" value="1"/>
</dbReference>
<dbReference type="GO" id="GO:0003755">
    <property type="term" value="F:peptidyl-prolyl cis-trans isomerase activity"/>
    <property type="evidence" value="ECO:0007669"/>
    <property type="project" value="UniProtKB-UniRule"/>
</dbReference>
<dbReference type="GO" id="GO:0042026">
    <property type="term" value="P:protein refolding"/>
    <property type="evidence" value="ECO:0007669"/>
    <property type="project" value="UniProtKB-ARBA"/>
</dbReference>
<dbReference type="EC" id="5.2.1.8" evidence="10"/>
<dbReference type="GO" id="GO:0005737">
    <property type="term" value="C:cytoplasm"/>
    <property type="evidence" value="ECO:0007669"/>
    <property type="project" value="UniProtKB-SubCell"/>
</dbReference>
<evidence type="ECO:0000256" key="7">
    <source>
        <dbReference type="ARBA" id="ARBA00023235"/>
    </source>
</evidence>
<feature type="region of interest" description="Disordered" evidence="11">
    <location>
        <begin position="1"/>
        <end position="31"/>
    </location>
</feature>
<gene>
    <name evidence="13" type="ORF">H8D24_07895</name>
</gene>
<evidence type="ECO:0000313" key="14">
    <source>
        <dbReference type="Proteomes" id="UP000654401"/>
    </source>
</evidence>
<proteinExistence type="inferred from homology"/>
<evidence type="ECO:0000256" key="8">
    <source>
        <dbReference type="ARBA" id="ARBA00037071"/>
    </source>
</evidence>
<comment type="caution">
    <text evidence="13">The sequence shown here is derived from an EMBL/GenBank/DDBJ whole genome shotgun (WGS) entry which is preliminary data.</text>
</comment>
<evidence type="ECO:0000256" key="4">
    <source>
        <dbReference type="ARBA" id="ARBA00022490"/>
    </source>
</evidence>
<dbReference type="EMBL" id="JACNFK010000038">
    <property type="protein sequence ID" value="MBC8520306.1"/>
    <property type="molecule type" value="Genomic_DNA"/>
</dbReference>
<name>A0A8J6TQP7_9GAMM</name>
<evidence type="ECO:0000256" key="5">
    <source>
        <dbReference type="ARBA" id="ARBA00023110"/>
    </source>
</evidence>
<dbReference type="PANTHER" id="PTHR47861:SF3">
    <property type="entry name" value="FKBP-TYPE PEPTIDYL-PROLYL CIS-TRANS ISOMERASE SLYD"/>
    <property type="match status" value="1"/>
</dbReference>
<dbReference type="PROSITE" id="PS50059">
    <property type="entry name" value="FKBP_PPIASE"/>
    <property type="match status" value="1"/>
</dbReference>
<sequence length="157" mass="16553">MSKAEDGNTVKIHYTGTLEDGSQFDSSEGREPLEFTIGSGQVIPGFDKACCGMVVGESVTVTLAPEDAYGEHNPEMIAQVDRSMMPDDLEPEVGMPMNASGPNGETLNFVITAFDDETVTVDGNAPLAGKALTFAIEMVEISEGPSEGESSEQEAAE</sequence>
<keyword evidence="6" id="KW-0143">Chaperone</keyword>
<dbReference type="InterPro" id="IPR046357">
    <property type="entry name" value="PPIase_dom_sf"/>
</dbReference>
<comment type="subcellular location">
    <subcellularLocation>
        <location evidence="2">Cytoplasm</location>
    </subcellularLocation>
</comment>
<dbReference type="PANTHER" id="PTHR47861">
    <property type="entry name" value="FKBP-TYPE PEPTIDYL-PROLYL CIS-TRANS ISOMERASE SLYD"/>
    <property type="match status" value="1"/>
</dbReference>
<evidence type="ECO:0000256" key="2">
    <source>
        <dbReference type="ARBA" id="ARBA00004496"/>
    </source>
</evidence>
<evidence type="ECO:0000256" key="3">
    <source>
        <dbReference type="ARBA" id="ARBA00006577"/>
    </source>
</evidence>
<protein>
    <recommendedName>
        <fullName evidence="10">Peptidyl-prolyl cis-trans isomerase</fullName>
        <ecNumber evidence="10">5.2.1.8</ecNumber>
    </recommendedName>
</protein>
<dbReference type="Proteomes" id="UP000654401">
    <property type="component" value="Unassembled WGS sequence"/>
</dbReference>
<comment type="catalytic activity">
    <reaction evidence="1 9 10">
        <text>[protein]-peptidylproline (omega=180) = [protein]-peptidylproline (omega=0)</text>
        <dbReference type="Rhea" id="RHEA:16237"/>
        <dbReference type="Rhea" id="RHEA-COMP:10747"/>
        <dbReference type="Rhea" id="RHEA-COMP:10748"/>
        <dbReference type="ChEBI" id="CHEBI:83833"/>
        <dbReference type="ChEBI" id="CHEBI:83834"/>
        <dbReference type="EC" id="5.2.1.8"/>
    </reaction>
</comment>
<comment type="function">
    <text evidence="8">Also involved in hydrogenase metallocenter assembly, probably by participating in the nickel insertion step. This function in hydrogenase biosynthesis requires chaperone activity and the presence of the metal-binding domain, but not PPIase activity.</text>
</comment>
<comment type="similarity">
    <text evidence="3 10">Belongs to the FKBP-type PPIase family.</text>
</comment>
<keyword evidence="4" id="KW-0963">Cytoplasm</keyword>
<evidence type="ECO:0000313" key="13">
    <source>
        <dbReference type="EMBL" id="MBC8520306.1"/>
    </source>
</evidence>
<keyword evidence="7 9" id="KW-0413">Isomerase</keyword>
<evidence type="ECO:0000256" key="1">
    <source>
        <dbReference type="ARBA" id="ARBA00000971"/>
    </source>
</evidence>
<dbReference type="Gene3D" id="3.10.50.40">
    <property type="match status" value="1"/>
</dbReference>
<dbReference type="InterPro" id="IPR001179">
    <property type="entry name" value="PPIase_FKBP_dom"/>
</dbReference>